<sequence length="69" mass="7733">MIINHNTTPIAISIKLALQKLARLGLLLPLKAHTSIIIRLTKGIHIIRSVIIQSPIDMTRLLLLIFVFV</sequence>
<reference evidence="1 2" key="1">
    <citation type="journal article" date="2017" name="MBio">
        <title>Type VI secretion-mediated competition in the bee gut microbiome.</title>
        <authorList>
            <person name="Steele M.I."/>
            <person name="Kwong W.K."/>
            <person name="Powell J.E."/>
            <person name="Whiteley M."/>
            <person name="Moran N.A."/>
        </authorList>
    </citation>
    <scope>NUCLEOTIDE SEQUENCE [LARGE SCALE GENOMIC DNA]</scope>
    <source>
        <strain evidence="1 2">Occ4-2</strain>
    </source>
</reference>
<dbReference type="EMBL" id="MEIQ01000026">
    <property type="protein sequence ID" value="PIT52030.1"/>
    <property type="molecule type" value="Genomic_DNA"/>
</dbReference>
<organism evidence="1 2">
    <name type="scientific">Snodgrassella alvi</name>
    <dbReference type="NCBI Taxonomy" id="1196083"/>
    <lineage>
        <taxon>Bacteria</taxon>
        <taxon>Pseudomonadati</taxon>
        <taxon>Pseudomonadota</taxon>
        <taxon>Betaproteobacteria</taxon>
        <taxon>Neisseriales</taxon>
        <taxon>Neisseriaceae</taxon>
        <taxon>Snodgrassella</taxon>
    </lineage>
</organism>
<proteinExistence type="predicted"/>
<accession>A0A2N9XT20</accession>
<gene>
    <name evidence="1" type="ORF">BHC48_02820</name>
</gene>
<dbReference type="Proteomes" id="UP000231484">
    <property type="component" value="Unassembled WGS sequence"/>
</dbReference>
<dbReference type="AlphaFoldDB" id="A0A2N9XT20"/>
<evidence type="ECO:0000313" key="1">
    <source>
        <dbReference type="EMBL" id="PIT52030.1"/>
    </source>
</evidence>
<name>A0A2N9XT20_9NEIS</name>
<comment type="caution">
    <text evidence="1">The sequence shown here is derived from an EMBL/GenBank/DDBJ whole genome shotgun (WGS) entry which is preliminary data.</text>
</comment>
<evidence type="ECO:0000313" key="2">
    <source>
        <dbReference type="Proteomes" id="UP000231484"/>
    </source>
</evidence>
<protein>
    <submittedName>
        <fullName evidence="1">Uncharacterized protein</fullName>
    </submittedName>
</protein>